<dbReference type="AlphaFoldDB" id="A0A0F8WVY3"/>
<gene>
    <name evidence="1" type="ORF">LCGC14_3018590</name>
</gene>
<evidence type="ECO:0000313" key="1">
    <source>
        <dbReference type="EMBL" id="KKK61012.1"/>
    </source>
</evidence>
<dbReference type="EMBL" id="LAZR01062686">
    <property type="protein sequence ID" value="KKK61012.1"/>
    <property type="molecule type" value="Genomic_DNA"/>
</dbReference>
<reference evidence="1" key="1">
    <citation type="journal article" date="2015" name="Nature">
        <title>Complex archaea that bridge the gap between prokaryotes and eukaryotes.</title>
        <authorList>
            <person name="Spang A."/>
            <person name="Saw J.H."/>
            <person name="Jorgensen S.L."/>
            <person name="Zaremba-Niedzwiedzka K."/>
            <person name="Martijn J."/>
            <person name="Lind A.E."/>
            <person name="van Eijk R."/>
            <person name="Schleper C."/>
            <person name="Guy L."/>
            <person name="Ettema T.J."/>
        </authorList>
    </citation>
    <scope>NUCLEOTIDE SEQUENCE</scope>
</reference>
<feature type="non-terminal residue" evidence="1">
    <location>
        <position position="361"/>
    </location>
</feature>
<protein>
    <submittedName>
        <fullName evidence="1">Uncharacterized protein</fullName>
    </submittedName>
</protein>
<sequence>TIDFMSTATVSPGGGSGLTVPTVPVQEVGVVFDGSGVGATSVTFQLVNSSETPVITVKDNADGSLTGTTGSVAVSDGALDFIRVNSGAAGDTSVINDYTMTTDDVLTVHASRYDGHGNYIGDSPGTTSWAAGLPFDGGDLSAGVGTSVDFVPDNVGSVVSAVTATDGVEVDSTGTITVNPGGVSYIEAVTDLAGDATAGGTFSVIITAYDVDGNVKTDYAGLKTVNWAHTAGNAPDLTVPVVPVDGFRTFNSGIATVPGFMLVRAEAGVTITPTVDPLGDNMSDATPGVTVVAGIADYYDVATQNGGVEGADTAFTLTVSTYDEYGNAASGYVGAHTIDFMSTATVSPGGGSGLTVPAVPV</sequence>
<proteinExistence type="predicted"/>
<accession>A0A0F8WVY3</accession>
<name>A0A0F8WVY3_9ZZZZ</name>
<organism evidence="1">
    <name type="scientific">marine sediment metagenome</name>
    <dbReference type="NCBI Taxonomy" id="412755"/>
    <lineage>
        <taxon>unclassified sequences</taxon>
        <taxon>metagenomes</taxon>
        <taxon>ecological metagenomes</taxon>
    </lineage>
</organism>
<feature type="non-terminal residue" evidence="1">
    <location>
        <position position="1"/>
    </location>
</feature>
<comment type="caution">
    <text evidence="1">The sequence shown here is derived from an EMBL/GenBank/DDBJ whole genome shotgun (WGS) entry which is preliminary data.</text>
</comment>